<dbReference type="PROSITE" id="PS50157">
    <property type="entry name" value="ZINC_FINGER_C2H2_2"/>
    <property type="match status" value="1"/>
</dbReference>
<dbReference type="WBParaSite" id="PgR008_g132_t14">
    <property type="protein sequence ID" value="PgR008_g132_t14"/>
    <property type="gene ID" value="PgR008_g132"/>
</dbReference>
<dbReference type="InterPro" id="IPR046457">
    <property type="entry name" value="PMI_typeI_cat"/>
</dbReference>
<dbReference type="Gene3D" id="2.60.120.10">
    <property type="entry name" value="Jelly Rolls"/>
    <property type="match status" value="2"/>
</dbReference>
<dbReference type="InterPro" id="IPR046458">
    <property type="entry name" value="PMI_typeI_hel"/>
</dbReference>
<dbReference type="InterPro" id="IPR011011">
    <property type="entry name" value="Znf_FYVE_PHD"/>
</dbReference>
<dbReference type="Proteomes" id="UP000887569">
    <property type="component" value="Unplaced"/>
</dbReference>
<evidence type="ECO:0000259" key="20">
    <source>
        <dbReference type="PROSITE" id="PS50016"/>
    </source>
</evidence>
<name>A0A915AID0_PARUN</name>
<dbReference type="NCBIfam" id="TIGR00218">
    <property type="entry name" value="manA"/>
    <property type="match status" value="1"/>
</dbReference>
<dbReference type="InterPro" id="IPR001841">
    <property type="entry name" value="Znf_RING"/>
</dbReference>
<dbReference type="InterPro" id="IPR001250">
    <property type="entry name" value="Man6P_Isoase-1"/>
</dbReference>
<evidence type="ECO:0000313" key="23">
    <source>
        <dbReference type="WBParaSite" id="PgR008_g132_t14"/>
    </source>
</evidence>
<feature type="domain" description="C2H2-type" evidence="21">
    <location>
        <begin position="615"/>
        <end position="643"/>
    </location>
</feature>
<dbReference type="SMART" id="SM00184">
    <property type="entry name" value="RING"/>
    <property type="match status" value="2"/>
</dbReference>
<dbReference type="InterPro" id="IPR013087">
    <property type="entry name" value="Znf_C2H2_type"/>
</dbReference>
<dbReference type="CDD" id="cd15530">
    <property type="entry name" value="PHD2_d4"/>
    <property type="match status" value="1"/>
</dbReference>
<organism evidence="22 23">
    <name type="scientific">Parascaris univalens</name>
    <name type="common">Nematode worm</name>
    <dbReference type="NCBI Taxonomy" id="6257"/>
    <lineage>
        <taxon>Eukaryota</taxon>
        <taxon>Metazoa</taxon>
        <taxon>Ecdysozoa</taxon>
        <taxon>Nematoda</taxon>
        <taxon>Chromadorea</taxon>
        <taxon>Rhabditida</taxon>
        <taxon>Spirurina</taxon>
        <taxon>Ascaridomorpha</taxon>
        <taxon>Ascaridoidea</taxon>
        <taxon>Ascarididae</taxon>
        <taxon>Parascaris</taxon>
    </lineage>
</organism>
<comment type="pathway">
    <text evidence="4">Nucleotide-sugar biosynthesis; GDP-alpha-D-mannose biosynthesis; alpha-D-mannose 1-phosphate from D-fructose 6-phosphate: step 1/2.</text>
</comment>
<evidence type="ECO:0000256" key="11">
    <source>
        <dbReference type="ARBA" id="ARBA00022833"/>
    </source>
</evidence>
<dbReference type="PRINTS" id="PR00714">
    <property type="entry name" value="MAN6PISMRASE"/>
</dbReference>
<accession>A0A915AID0</accession>
<comment type="similarity">
    <text evidence="6">Belongs to the mannose-6-phosphate isomerase type 1 family.</text>
</comment>
<evidence type="ECO:0000313" key="22">
    <source>
        <dbReference type="Proteomes" id="UP000887569"/>
    </source>
</evidence>
<evidence type="ECO:0000256" key="4">
    <source>
        <dbReference type="ARBA" id="ARBA00004666"/>
    </source>
</evidence>
<dbReference type="PANTHER" id="PTHR10309:SF0">
    <property type="entry name" value="MANNOSE-6-PHOSPHATE ISOMERASE"/>
    <property type="match status" value="1"/>
</dbReference>
<dbReference type="CDD" id="cd07011">
    <property type="entry name" value="cupin_PMI_type_I_N"/>
    <property type="match status" value="1"/>
</dbReference>
<dbReference type="Gene3D" id="3.30.40.10">
    <property type="entry name" value="Zinc/RING finger domain, C3HC4 (zinc finger)"/>
    <property type="match status" value="1"/>
</dbReference>
<keyword evidence="9" id="KW-0677">Repeat</keyword>
<evidence type="ECO:0000256" key="19">
    <source>
        <dbReference type="SAM" id="MobiDB-lite"/>
    </source>
</evidence>
<evidence type="ECO:0000256" key="8">
    <source>
        <dbReference type="ARBA" id="ARBA00022723"/>
    </source>
</evidence>
<evidence type="ECO:0000256" key="6">
    <source>
        <dbReference type="ARBA" id="ARBA00010772"/>
    </source>
</evidence>
<keyword evidence="11" id="KW-0862">Zinc</keyword>
<evidence type="ECO:0000256" key="5">
    <source>
        <dbReference type="ARBA" id="ARBA00010539"/>
    </source>
</evidence>
<keyword evidence="8" id="KW-0479">Metal-binding</keyword>
<feature type="region of interest" description="Disordered" evidence="19">
    <location>
        <begin position="546"/>
        <end position="610"/>
    </location>
</feature>
<dbReference type="GO" id="GO:0005829">
    <property type="term" value="C:cytosol"/>
    <property type="evidence" value="ECO:0007669"/>
    <property type="project" value="TreeGrafter"/>
</dbReference>
<dbReference type="CDD" id="cd15619">
    <property type="entry name" value="PHD1_d4"/>
    <property type="match status" value="1"/>
</dbReference>
<evidence type="ECO:0000256" key="17">
    <source>
        <dbReference type="ARBA" id="ARBA00030762"/>
    </source>
</evidence>
<dbReference type="AlphaFoldDB" id="A0A915AID0"/>
<evidence type="ECO:0000256" key="10">
    <source>
        <dbReference type="ARBA" id="ARBA00022771"/>
    </source>
</evidence>
<evidence type="ECO:0000256" key="18">
    <source>
        <dbReference type="PROSITE-ProRule" id="PRU00042"/>
    </source>
</evidence>
<sequence>MKPEKLICRVQNYEWGGLGKDSIVASLKQAADHDFIIEENKPYAELWMGVHPNGPSMLASTGESLSDYIKSHPSSLGAHEDGTLNFLFKALSVNKALSIQSHPNKEQAKMLHARDPAHYPDDNHKPEMMIALTDFQLLCGFRPADEIFANIRATPELLAFVKDCSIIEHLKAADEESRRGALRQIFSDFMKSPADSVASAVAQMIARLKNKSARTPLDDLLIRLDAEFPGDVGVFAALLLNYFTLKKGESVFLGPNQPHACLLGDGIECTACSDNTVRAGLTPKFKDMQSLCSDLTFQMSPPPYFKSRHLSDSVTEYAPPVSEFAVHEIKGGTDSLWDLKASSIMLLTSGSAQLVADGEQMNLSRGEAIFIPADAGFPEIRSSRISWTCGGRAIGEMRGSFGKKVMIGEAGYIEIMKNCSNWNSRIETERKGRYPVLDAQTGIAQRPSQYAPITFASRYPPSSPSQVCTYMSQRWRKRSAAPSSDATEMKYIVQCNPSINDVLNQTATSAQSEFSSTTGENSLSQSDMLQIEKRLNKIAYETTFENEVEDASEEDAVDVSDEEDWSEGKKKRKKRGGASSGSSRGNVRKSAGGSSNANAQLTSLPSTLPPDPKPFVCNQCGAKYKSRPGLNYHRAHVHPETSSPCGTPQPPHLDVDVSLICDLCLGDRNENKKTSLPEQLVSCHDCGRSGHPSCLKFTENMITSTNKYGWQCIECKSCAICGTSDNDDQLLFCDDCDRGFHLYCLRPRLATAPEGEWSCHLCQKQFGSKASLPATSSN</sequence>
<dbReference type="InterPro" id="IPR013083">
    <property type="entry name" value="Znf_RING/FYVE/PHD"/>
</dbReference>
<dbReference type="FunFam" id="3.30.40.10:FF:000005">
    <property type="entry name" value="zinc finger protein isoform X1"/>
    <property type="match status" value="1"/>
</dbReference>
<evidence type="ECO:0000256" key="15">
    <source>
        <dbReference type="ARBA" id="ARBA00023242"/>
    </source>
</evidence>
<dbReference type="PROSITE" id="PS00965">
    <property type="entry name" value="PMI_I_1"/>
    <property type="match status" value="1"/>
</dbReference>
<evidence type="ECO:0000256" key="14">
    <source>
        <dbReference type="ARBA" id="ARBA00023235"/>
    </source>
</evidence>
<dbReference type="SUPFAM" id="SSF51182">
    <property type="entry name" value="RmlC-like cupins"/>
    <property type="match status" value="1"/>
</dbReference>
<feature type="compositionally biased region" description="Acidic residues" evidence="19">
    <location>
        <begin position="546"/>
        <end position="565"/>
    </location>
</feature>
<dbReference type="GO" id="GO:0005634">
    <property type="term" value="C:nucleus"/>
    <property type="evidence" value="ECO:0007669"/>
    <property type="project" value="UniProtKB-SubCell"/>
</dbReference>
<keyword evidence="15" id="KW-0539">Nucleus</keyword>
<dbReference type="EC" id="5.3.1.8" evidence="7"/>
<comment type="subcellular location">
    <subcellularLocation>
        <location evidence="3">Nucleus</location>
    </subcellularLocation>
</comment>
<comment type="catalytic activity">
    <reaction evidence="1">
        <text>D-mannose 6-phosphate = D-fructose 6-phosphate</text>
        <dbReference type="Rhea" id="RHEA:12356"/>
        <dbReference type="ChEBI" id="CHEBI:58735"/>
        <dbReference type="ChEBI" id="CHEBI:61527"/>
        <dbReference type="EC" id="5.3.1.8"/>
    </reaction>
</comment>
<dbReference type="SUPFAM" id="SSF57667">
    <property type="entry name" value="beta-beta-alpha zinc fingers"/>
    <property type="match status" value="1"/>
</dbReference>
<dbReference type="InterPro" id="IPR016305">
    <property type="entry name" value="Mannose-6-P_Isomerase"/>
</dbReference>
<evidence type="ECO:0000256" key="9">
    <source>
        <dbReference type="ARBA" id="ARBA00022737"/>
    </source>
</evidence>
<evidence type="ECO:0000256" key="1">
    <source>
        <dbReference type="ARBA" id="ARBA00000757"/>
    </source>
</evidence>
<evidence type="ECO:0000256" key="12">
    <source>
        <dbReference type="ARBA" id="ARBA00023015"/>
    </source>
</evidence>
<dbReference type="GO" id="GO:0004476">
    <property type="term" value="F:mannose-6-phosphate isomerase activity"/>
    <property type="evidence" value="ECO:0007669"/>
    <property type="project" value="UniProtKB-EC"/>
</dbReference>
<comment type="similarity">
    <text evidence="5">Belongs to the requiem/DPF family.</text>
</comment>
<dbReference type="PROSITE" id="PS50016">
    <property type="entry name" value="ZF_PHD_2"/>
    <property type="match status" value="2"/>
</dbReference>
<dbReference type="GO" id="GO:0005975">
    <property type="term" value="P:carbohydrate metabolic process"/>
    <property type="evidence" value="ECO:0007669"/>
    <property type="project" value="InterPro"/>
</dbReference>
<feature type="domain" description="PHD-type" evidence="20">
    <location>
        <begin position="715"/>
        <end position="765"/>
    </location>
</feature>
<dbReference type="InterPro" id="IPR001965">
    <property type="entry name" value="Znf_PHD"/>
</dbReference>
<evidence type="ECO:0000256" key="13">
    <source>
        <dbReference type="ARBA" id="ARBA00023163"/>
    </source>
</evidence>
<dbReference type="InterPro" id="IPR014710">
    <property type="entry name" value="RmlC-like_jellyroll"/>
</dbReference>
<comment type="cofactor">
    <cofactor evidence="2">
        <name>Zn(2+)</name>
        <dbReference type="ChEBI" id="CHEBI:29105"/>
    </cofactor>
</comment>
<dbReference type="InterPro" id="IPR036236">
    <property type="entry name" value="Znf_C2H2_sf"/>
</dbReference>
<dbReference type="SUPFAM" id="SSF57903">
    <property type="entry name" value="FYVE/PHD zinc finger"/>
    <property type="match status" value="2"/>
</dbReference>
<keyword evidence="12" id="KW-0805">Transcription regulation</keyword>
<evidence type="ECO:0000256" key="2">
    <source>
        <dbReference type="ARBA" id="ARBA00001947"/>
    </source>
</evidence>
<reference evidence="23" key="1">
    <citation type="submission" date="2022-11" db="UniProtKB">
        <authorList>
            <consortium name="WormBaseParasite"/>
        </authorList>
    </citation>
    <scope>IDENTIFICATION</scope>
</reference>
<evidence type="ECO:0000256" key="7">
    <source>
        <dbReference type="ARBA" id="ARBA00011956"/>
    </source>
</evidence>
<dbReference type="InterPro" id="IPR025750">
    <property type="entry name" value="DPF1-3_N"/>
</dbReference>
<dbReference type="InterPro" id="IPR018050">
    <property type="entry name" value="Pmannose_isomerase-type1_CS"/>
</dbReference>
<dbReference type="GO" id="GO:0008270">
    <property type="term" value="F:zinc ion binding"/>
    <property type="evidence" value="ECO:0007669"/>
    <property type="project" value="UniProtKB-KW"/>
</dbReference>
<dbReference type="Pfam" id="PF20512">
    <property type="entry name" value="PMI_typeI_hel"/>
    <property type="match status" value="1"/>
</dbReference>
<dbReference type="Pfam" id="PF20511">
    <property type="entry name" value="PMI_typeI_cat"/>
    <property type="match status" value="1"/>
</dbReference>
<dbReference type="InterPro" id="IPR011051">
    <property type="entry name" value="RmlC_Cupin_sf"/>
</dbReference>
<keyword evidence="22" id="KW-1185">Reference proteome</keyword>
<keyword evidence="14" id="KW-0413">Isomerase</keyword>
<dbReference type="GO" id="GO:0009298">
    <property type="term" value="P:GDP-mannose biosynthetic process"/>
    <property type="evidence" value="ECO:0007669"/>
    <property type="project" value="InterPro"/>
</dbReference>
<dbReference type="Gene3D" id="1.10.441.10">
    <property type="entry name" value="Phosphomannose Isomerase, domain 2"/>
    <property type="match status" value="1"/>
</dbReference>
<keyword evidence="10 18" id="KW-0863">Zinc-finger</keyword>
<evidence type="ECO:0000259" key="21">
    <source>
        <dbReference type="PROSITE" id="PS50157"/>
    </source>
</evidence>
<evidence type="ECO:0000256" key="16">
    <source>
        <dbReference type="ARBA" id="ARBA00029741"/>
    </source>
</evidence>
<dbReference type="SMART" id="SM00249">
    <property type="entry name" value="PHD"/>
    <property type="match status" value="2"/>
</dbReference>
<dbReference type="Pfam" id="PF00628">
    <property type="entry name" value="PHD"/>
    <property type="match status" value="2"/>
</dbReference>
<dbReference type="PANTHER" id="PTHR10309">
    <property type="entry name" value="MANNOSE-6-PHOSPHATE ISOMERASE"/>
    <property type="match status" value="1"/>
</dbReference>
<keyword evidence="13" id="KW-0804">Transcription</keyword>
<feature type="domain" description="PHD-type" evidence="20">
    <location>
        <begin position="658"/>
        <end position="718"/>
    </location>
</feature>
<dbReference type="Pfam" id="PF14051">
    <property type="entry name" value="DPF1-3_N"/>
    <property type="match status" value="1"/>
</dbReference>
<protein>
    <recommendedName>
        <fullName evidence="7">mannose-6-phosphate isomerase</fullName>
        <ecNumber evidence="7">5.3.1.8</ecNumber>
    </recommendedName>
    <alternativeName>
        <fullName evidence="16">Phosphohexomutase</fullName>
    </alternativeName>
    <alternativeName>
        <fullName evidence="17">Phosphomannose isomerase</fullName>
    </alternativeName>
</protein>
<dbReference type="PROSITE" id="PS00028">
    <property type="entry name" value="ZINC_FINGER_C2H2_1"/>
    <property type="match status" value="1"/>
</dbReference>
<dbReference type="InterPro" id="IPR019787">
    <property type="entry name" value="Znf_PHD-finger"/>
</dbReference>
<proteinExistence type="inferred from homology"/>
<evidence type="ECO:0000256" key="3">
    <source>
        <dbReference type="ARBA" id="ARBA00004123"/>
    </source>
</evidence>